<evidence type="ECO:0000313" key="1">
    <source>
        <dbReference type="EMBL" id="MFB2896122.1"/>
    </source>
</evidence>
<comment type="caution">
    <text evidence="1">The sequence shown here is derived from an EMBL/GenBank/DDBJ whole genome shotgun (WGS) entry which is preliminary data.</text>
</comment>
<dbReference type="EMBL" id="JBHFNR010000182">
    <property type="protein sequence ID" value="MFB2896122.1"/>
    <property type="molecule type" value="Genomic_DNA"/>
</dbReference>
<proteinExistence type="predicted"/>
<reference evidence="1 2" key="1">
    <citation type="submission" date="2024-09" db="EMBL/GenBank/DDBJ databases">
        <title>Floridaenema gen nov. (Aerosakkonemataceae, Aerosakkonematales ord. nov., Cyanobacteria) from benthic tropical and subtropical fresh waters, with the description of four new species.</title>
        <authorList>
            <person name="Moretto J.A."/>
            <person name="Berthold D.E."/>
            <person name="Lefler F.W."/>
            <person name="Huang I.-S."/>
            <person name="Laughinghouse H. IV."/>
        </authorList>
    </citation>
    <scope>NUCLEOTIDE SEQUENCE [LARGE SCALE GENOMIC DNA]</scope>
    <source>
        <strain evidence="1 2">BLCC-F50</strain>
    </source>
</reference>
<evidence type="ECO:0000313" key="2">
    <source>
        <dbReference type="Proteomes" id="UP001576784"/>
    </source>
</evidence>
<name>A0ABV4XWR7_9CYAN</name>
<organism evidence="1 2">
    <name type="scientific">Floridaenema flaviceps BLCC-F50</name>
    <dbReference type="NCBI Taxonomy" id="3153642"/>
    <lineage>
        <taxon>Bacteria</taxon>
        <taxon>Bacillati</taxon>
        <taxon>Cyanobacteriota</taxon>
        <taxon>Cyanophyceae</taxon>
        <taxon>Oscillatoriophycideae</taxon>
        <taxon>Aerosakkonematales</taxon>
        <taxon>Aerosakkonemataceae</taxon>
        <taxon>Floridanema</taxon>
        <taxon>Floridanema flaviceps</taxon>
    </lineage>
</organism>
<protein>
    <recommendedName>
        <fullName evidence="3">ATPase involved in DNA repair</fullName>
    </recommendedName>
</protein>
<evidence type="ECO:0008006" key="3">
    <source>
        <dbReference type="Google" id="ProtNLM"/>
    </source>
</evidence>
<keyword evidence="2" id="KW-1185">Reference proteome</keyword>
<sequence>MLVQFVTLMLRGNTMQVQANTIPNVTTAVNANSPELSLPKEGSNLQEILLDELSQKVGCNSQSVLGVATRIATEVERMCYKSARIQTSGEVYSWQLILGRNRLHKCLSYYQKGAKQGRIELHSNLTAMIYRYVAPSQSQLGFQGRKNLIDDFLQEFYAASLAAFRREYELPNFQLGTKLELAEYLAFTENYAKRRITLPNGTSQQLIVLRVQAFVKRQPAETSVDIEQAVETPKGEYDQQSGWSASTMQQVRSQMMTETVDPTDGMLRDRIITELLNYLESQGQTDCVNYLVLKLEDFSAPDIDEFLKLTPRERDYLQQRFKYHVDKFARASHWKLVHQWLGADLDQKLGMSSGQWEEFLNQLSPQHRELLELKKVNKFDEEIAKDLKWSLKQVQKQWMDLLELAWKYRNWDGQKFPGKKSNLRSVKDSTKVRNISDNSHLPLAVS</sequence>
<gene>
    <name evidence="1" type="ORF">ACE1CI_24690</name>
</gene>
<accession>A0ABV4XWR7</accession>
<dbReference type="Proteomes" id="UP001576784">
    <property type="component" value="Unassembled WGS sequence"/>
</dbReference>